<dbReference type="AlphaFoldDB" id="A0A2A9NFK5"/>
<proteinExistence type="predicted"/>
<protein>
    <submittedName>
        <fullName evidence="3">Uncharacterized protein</fullName>
    </submittedName>
</protein>
<keyword evidence="2" id="KW-0472">Membrane</keyword>
<sequence length="176" mass="18890">MVKVKAASSSIIISAAMVLGVALMAFALPSGRMQDLHQGGIAHGIHRREYTRARLDARHNLLLDVQARGTESPKDLLESLQLGLEAGRNKFDDGNVGELEHREPVDDISQPGKYPDADINKNMNGPASELENQEPAHGIASDGSDGPPKPGKYSYPDKNKVMYDMGSGIEGSGDDL</sequence>
<feature type="transmembrane region" description="Helical" evidence="2">
    <location>
        <begin position="6"/>
        <end position="28"/>
    </location>
</feature>
<evidence type="ECO:0000313" key="3">
    <source>
        <dbReference type="EMBL" id="PFH46502.1"/>
    </source>
</evidence>
<evidence type="ECO:0000313" key="4">
    <source>
        <dbReference type="Proteomes" id="UP000242287"/>
    </source>
</evidence>
<keyword evidence="2" id="KW-0812">Transmembrane</keyword>
<keyword evidence="2" id="KW-1133">Transmembrane helix</keyword>
<gene>
    <name evidence="3" type="ORF">AMATHDRAFT_51001</name>
</gene>
<accession>A0A2A9NFK5</accession>
<dbReference type="Proteomes" id="UP000242287">
    <property type="component" value="Unassembled WGS sequence"/>
</dbReference>
<dbReference type="EMBL" id="KZ302185">
    <property type="protein sequence ID" value="PFH46502.1"/>
    <property type="molecule type" value="Genomic_DNA"/>
</dbReference>
<evidence type="ECO:0000256" key="2">
    <source>
        <dbReference type="SAM" id="Phobius"/>
    </source>
</evidence>
<feature type="region of interest" description="Disordered" evidence="1">
    <location>
        <begin position="92"/>
        <end position="176"/>
    </location>
</feature>
<keyword evidence="4" id="KW-1185">Reference proteome</keyword>
<feature type="compositionally biased region" description="Basic and acidic residues" evidence="1">
    <location>
        <begin position="92"/>
        <end position="105"/>
    </location>
</feature>
<reference evidence="3 4" key="1">
    <citation type="submission" date="2014-02" db="EMBL/GenBank/DDBJ databases">
        <title>Transposable element dynamics among asymbiotic and ectomycorrhizal Amanita fungi.</title>
        <authorList>
            <consortium name="DOE Joint Genome Institute"/>
            <person name="Hess J."/>
            <person name="Skrede I."/>
            <person name="Wolfe B."/>
            <person name="LaButti K."/>
            <person name="Ohm R.A."/>
            <person name="Grigoriev I.V."/>
            <person name="Pringle A."/>
        </authorList>
    </citation>
    <scope>NUCLEOTIDE SEQUENCE [LARGE SCALE GENOMIC DNA]</scope>
    <source>
        <strain evidence="3 4">SKay4041</strain>
    </source>
</reference>
<evidence type="ECO:0000256" key="1">
    <source>
        <dbReference type="SAM" id="MobiDB-lite"/>
    </source>
</evidence>
<name>A0A2A9NFK5_9AGAR</name>
<organism evidence="3 4">
    <name type="scientific">Amanita thiersii Skay4041</name>
    <dbReference type="NCBI Taxonomy" id="703135"/>
    <lineage>
        <taxon>Eukaryota</taxon>
        <taxon>Fungi</taxon>
        <taxon>Dikarya</taxon>
        <taxon>Basidiomycota</taxon>
        <taxon>Agaricomycotina</taxon>
        <taxon>Agaricomycetes</taxon>
        <taxon>Agaricomycetidae</taxon>
        <taxon>Agaricales</taxon>
        <taxon>Pluteineae</taxon>
        <taxon>Amanitaceae</taxon>
        <taxon>Amanita</taxon>
    </lineage>
</organism>